<evidence type="ECO:0000313" key="3">
    <source>
        <dbReference type="Proteomes" id="UP001154282"/>
    </source>
</evidence>
<dbReference type="EMBL" id="CAMGYJ010000007">
    <property type="protein sequence ID" value="CAI0442513.1"/>
    <property type="molecule type" value="Genomic_DNA"/>
</dbReference>
<name>A0AAV0MAJ9_9ROSI</name>
<gene>
    <name evidence="2" type="ORF">LITE_LOCUS27282</name>
</gene>
<keyword evidence="3" id="KW-1185">Reference proteome</keyword>
<feature type="compositionally biased region" description="Basic and acidic residues" evidence="1">
    <location>
        <begin position="30"/>
        <end position="46"/>
    </location>
</feature>
<proteinExistence type="predicted"/>
<dbReference type="AlphaFoldDB" id="A0AAV0MAJ9"/>
<sequence length="137" mass="14849">MHAIKGSWVGQTFALFKSNESGGRKSSIRRSKEEIVGNPESDKQEVNDFQEIHNEVAPIEDISVPTDASIDNNVTEIVSSGVQAAGSLGNKPVSYVVVNAIQDTLPLEVEGSHEQMKAAVEVQSSFIRALCSLLVFY</sequence>
<protein>
    <submittedName>
        <fullName evidence="2">Uncharacterized protein</fullName>
    </submittedName>
</protein>
<reference evidence="2" key="1">
    <citation type="submission" date="2022-08" db="EMBL/GenBank/DDBJ databases">
        <authorList>
            <person name="Gutierrez-Valencia J."/>
        </authorList>
    </citation>
    <scope>NUCLEOTIDE SEQUENCE</scope>
</reference>
<evidence type="ECO:0000256" key="1">
    <source>
        <dbReference type="SAM" id="MobiDB-lite"/>
    </source>
</evidence>
<comment type="caution">
    <text evidence="2">The sequence shown here is derived from an EMBL/GenBank/DDBJ whole genome shotgun (WGS) entry which is preliminary data.</text>
</comment>
<evidence type="ECO:0000313" key="2">
    <source>
        <dbReference type="EMBL" id="CAI0442513.1"/>
    </source>
</evidence>
<feature type="region of interest" description="Disordered" evidence="1">
    <location>
        <begin position="19"/>
        <end position="46"/>
    </location>
</feature>
<accession>A0AAV0MAJ9</accession>
<organism evidence="2 3">
    <name type="scientific">Linum tenue</name>
    <dbReference type="NCBI Taxonomy" id="586396"/>
    <lineage>
        <taxon>Eukaryota</taxon>
        <taxon>Viridiplantae</taxon>
        <taxon>Streptophyta</taxon>
        <taxon>Embryophyta</taxon>
        <taxon>Tracheophyta</taxon>
        <taxon>Spermatophyta</taxon>
        <taxon>Magnoliopsida</taxon>
        <taxon>eudicotyledons</taxon>
        <taxon>Gunneridae</taxon>
        <taxon>Pentapetalae</taxon>
        <taxon>rosids</taxon>
        <taxon>fabids</taxon>
        <taxon>Malpighiales</taxon>
        <taxon>Linaceae</taxon>
        <taxon>Linum</taxon>
    </lineage>
</organism>
<dbReference type="Proteomes" id="UP001154282">
    <property type="component" value="Unassembled WGS sequence"/>
</dbReference>